<evidence type="ECO:0000256" key="1">
    <source>
        <dbReference type="ARBA" id="ARBA00022801"/>
    </source>
</evidence>
<sequence>MAGSVLRIGLAAARNAPSVDERLEAAGRFLAEAAARDVAIVCFPETYIPGLRGFDFPVPARDQRRQQEALEAIRAMAVAHRVATVVGMEWESATGAHNVAFVISRAGEILGYQAKNQIPPEEEAFYVPDGRRRLFEVDGVPFGITICHEGWRYPESVRWSAARGARLVFHPQLTGSDHAGPTLERWGDPGSPYYEKAMVARAVENTVYFASVNYAMRYQDSATSVIGPDGDCLAHVPYGREHLLVHDVDLSRATGLSAQRFNPAFYPPT</sequence>
<dbReference type="Gene3D" id="3.60.110.10">
    <property type="entry name" value="Carbon-nitrogen hydrolase"/>
    <property type="match status" value="1"/>
</dbReference>
<dbReference type="InterPro" id="IPR050345">
    <property type="entry name" value="Aliph_Amidase/BUP"/>
</dbReference>
<dbReference type="CDD" id="cd07197">
    <property type="entry name" value="nitrilase"/>
    <property type="match status" value="1"/>
</dbReference>
<dbReference type="PANTHER" id="PTHR43674">
    <property type="entry name" value="NITRILASE C965.09-RELATED"/>
    <property type="match status" value="1"/>
</dbReference>
<organism evidence="3">
    <name type="scientific">uncultured Thermomicrobiales bacterium</name>
    <dbReference type="NCBI Taxonomy" id="1645740"/>
    <lineage>
        <taxon>Bacteria</taxon>
        <taxon>Pseudomonadati</taxon>
        <taxon>Thermomicrobiota</taxon>
        <taxon>Thermomicrobia</taxon>
        <taxon>Thermomicrobiales</taxon>
        <taxon>environmental samples</taxon>
    </lineage>
</organism>
<dbReference type="SUPFAM" id="SSF56317">
    <property type="entry name" value="Carbon-nitrogen hydrolase"/>
    <property type="match status" value="1"/>
</dbReference>
<dbReference type="PROSITE" id="PS50263">
    <property type="entry name" value="CN_HYDROLASE"/>
    <property type="match status" value="1"/>
</dbReference>
<name>A0A6J4VGS9_9BACT</name>
<dbReference type="Pfam" id="PF00795">
    <property type="entry name" value="CN_hydrolase"/>
    <property type="match status" value="1"/>
</dbReference>
<feature type="domain" description="CN hydrolase" evidence="2">
    <location>
        <begin position="6"/>
        <end position="250"/>
    </location>
</feature>
<gene>
    <name evidence="3" type="ORF">AVDCRST_MAG49-4215</name>
</gene>
<protein>
    <recommendedName>
        <fullName evidence="2">CN hydrolase domain-containing protein</fullName>
    </recommendedName>
</protein>
<dbReference type="PANTHER" id="PTHR43674:SF2">
    <property type="entry name" value="BETA-UREIDOPROPIONASE"/>
    <property type="match status" value="1"/>
</dbReference>
<evidence type="ECO:0000259" key="2">
    <source>
        <dbReference type="PROSITE" id="PS50263"/>
    </source>
</evidence>
<dbReference type="GO" id="GO:0016811">
    <property type="term" value="F:hydrolase activity, acting on carbon-nitrogen (but not peptide) bonds, in linear amides"/>
    <property type="evidence" value="ECO:0007669"/>
    <property type="project" value="UniProtKB-ARBA"/>
</dbReference>
<dbReference type="InterPro" id="IPR003010">
    <property type="entry name" value="C-N_Hydrolase"/>
</dbReference>
<accession>A0A6J4VGS9</accession>
<keyword evidence="1" id="KW-0378">Hydrolase</keyword>
<proteinExistence type="predicted"/>
<dbReference type="InterPro" id="IPR036526">
    <property type="entry name" value="C-N_Hydrolase_sf"/>
</dbReference>
<reference evidence="3" key="1">
    <citation type="submission" date="2020-02" db="EMBL/GenBank/DDBJ databases">
        <authorList>
            <person name="Meier V. D."/>
        </authorList>
    </citation>
    <scope>NUCLEOTIDE SEQUENCE</scope>
    <source>
        <strain evidence="3">AVDCRST_MAG49</strain>
    </source>
</reference>
<dbReference type="EMBL" id="CADCWG010000303">
    <property type="protein sequence ID" value="CAA9575899.1"/>
    <property type="molecule type" value="Genomic_DNA"/>
</dbReference>
<evidence type="ECO:0000313" key="3">
    <source>
        <dbReference type="EMBL" id="CAA9575899.1"/>
    </source>
</evidence>
<dbReference type="AlphaFoldDB" id="A0A6J4VGS9"/>